<dbReference type="SUPFAM" id="SSF47095">
    <property type="entry name" value="HMG-box"/>
    <property type="match status" value="1"/>
</dbReference>
<evidence type="ECO:0000313" key="3">
    <source>
        <dbReference type="EMBL" id="SPD17820.1"/>
    </source>
</evidence>
<keyword evidence="1" id="KW-0539">Nucleus</keyword>
<dbReference type="AlphaFoldDB" id="A0A2N9I1D4"/>
<evidence type="ECO:0000256" key="1">
    <source>
        <dbReference type="PROSITE-ProRule" id="PRU00267"/>
    </source>
</evidence>
<dbReference type="Pfam" id="PF00505">
    <property type="entry name" value="HMG_box"/>
    <property type="match status" value="1"/>
</dbReference>
<keyword evidence="1" id="KW-0238">DNA-binding</keyword>
<dbReference type="EMBL" id="OIVN01004512">
    <property type="protein sequence ID" value="SPD17820.1"/>
    <property type="molecule type" value="Genomic_DNA"/>
</dbReference>
<proteinExistence type="predicted"/>
<sequence length="662" mass="74825">MGSIQNSAAEDTDASNLKRPAGSYILFTKNEIKLMKSGGHVQKISKDVRTAITEKWKSLPEDAKLVFKREAKKNSEKYRIKKANIKKEPHKVALKTRCAPQRVMKMVGKLNECQKCVIQELGFGGVQKFKEDKSAGVNGCVMLLMLYYHEHVNTERIVEQLPKQPQLLHAIGSLDRPKLISTHSTDLISSEDEDNNHQIGRPCQSDHMKYQGFGEGNFGLQNQLSSFKKVILDELATCKRDILNEMRSLTNRIIGDMNENRARVESNLGLSGMLSSFKNEVLDELTTCKSELLNEMRSEAQVERNPRLGNQLSSFKNEVLDELATCKSELLNEMRSEAQVERNPRLGNQLSSFKNEVLDELATCNSELLNEMRSEAQVERNPGLENQLSSFKNEVLDELATWKSDSLNEIRSLARKHIGDMNENEAQDDVELVNTEGKMASPSSIQGIMKIVGNVDPDVPNQPIDESDNETCRPPIVISDMEFTNNSSKDTFVGPSHMRIDDLQLQAENKDVDMLELTFPSNVAAPTPKLAFTPPKVPLRKTRQRKPSQIVSSPFVVPKRKNKKKAGDLPNDLSWGSWNTEVFVNEFYPLTDSETVLCNYIFNKKLPESEVLSDMIYENADRNAFHSLLPEQWISSVIINLYVCKRTHDEKKSLINPPVCLI</sequence>
<gene>
    <name evidence="3" type="ORF">FSB_LOCUS45702</name>
</gene>
<protein>
    <recommendedName>
        <fullName evidence="2">HMG box domain-containing protein</fullName>
    </recommendedName>
</protein>
<dbReference type="GO" id="GO:0005634">
    <property type="term" value="C:nucleus"/>
    <property type="evidence" value="ECO:0007669"/>
    <property type="project" value="UniProtKB-UniRule"/>
</dbReference>
<feature type="domain" description="HMG box" evidence="2">
    <location>
        <begin position="17"/>
        <end position="86"/>
    </location>
</feature>
<name>A0A2N9I1D4_FAGSY</name>
<dbReference type="GO" id="GO:0003677">
    <property type="term" value="F:DNA binding"/>
    <property type="evidence" value="ECO:0007669"/>
    <property type="project" value="UniProtKB-UniRule"/>
</dbReference>
<dbReference type="PROSITE" id="PS50118">
    <property type="entry name" value="HMG_BOX_2"/>
    <property type="match status" value="1"/>
</dbReference>
<dbReference type="Gene3D" id="1.10.30.10">
    <property type="entry name" value="High mobility group box domain"/>
    <property type="match status" value="1"/>
</dbReference>
<accession>A0A2N9I1D4</accession>
<dbReference type="InterPro" id="IPR036910">
    <property type="entry name" value="HMG_box_dom_sf"/>
</dbReference>
<organism evidence="3">
    <name type="scientific">Fagus sylvatica</name>
    <name type="common">Beechnut</name>
    <dbReference type="NCBI Taxonomy" id="28930"/>
    <lineage>
        <taxon>Eukaryota</taxon>
        <taxon>Viridiplantae</taxon>
        <taxon>Streptophyta</taxon>
        <taxon>Embryophyta</taxon>
        <taxon>Tracheophyta</taxon>
        <taxon>Spermatophyta</taxon>
        <taxon>Magnoliopsida</taxon>
        <taxon>eudicotyledons</taxon>
        <taxon>Gunneridae</taxon>
        <taxon>Pentapetalae</taxon>
        <taxon>rosids</taxon>
        <taxon>fabids</taxon>
        <taxon>Fagales</taxon>
        <taxon>Fagaceae</taxon>
        <taxon>Fagus</taxon>
    </lineage>
</organism>
<reference evidence="3" key="1">
    <citation type="submission" date="2018-02" db="EMBL/GenBank/DDBJ databases">
        <authorList>
            <person name="Cohen D.B."/>
            <person name="Kent A.D."/>
        </authorList>
    </citation>
    <scope>NUCLEOTIDE SEQUENCE</scope>
</reference>
<feature type="DNA-binding region" description="HMG box" evidence="1">
    <location>
        <begin position="17"/>
        <end position="86"/>
    </location>
</feature>
<dbReference type="InterPro" id="IPR009071">
    <property type="entry name" value="HMG_box_dom"/>
</dbReference>
<evidence type="ECO:0000259" key="2">
    <source>
        <dbReference type="PROSITE" id="PS50118"/>
    </source>
</evidence>